<dbReference type="PANTHER" id="PTHR44340">
    <property type="entry name" value="DNAJ HOMOLOG SUBFAMILY C MEMBER 10"/>
    <property type="match status" value="1"/>
</dbReference>
<comment type="function">
    <text evidence="5">Plays an important role in regulating the size of autophagosomes during the formation process.</text>
</comment>
<comment type="subcellular location">
    <subcellularLocation>
        <location evidence="1">Endoplasmic reticulum membrane</location>
        <topology evidence="1">Single-pass type IV membrane protein</topology>
    </subcellularLocation>
</comment>
<dbReference type="EMBL" id="CDMY01000635">
    <property type="protein sequence ID" value="CEM27509.1"/>
    <property type="molecule type" value="Genomic_DNA"/>
</dbReference>
<keyword evidence="4" id="KW-0072">Autophagy</keyword>
<dbReference type="OMA" id="MSCRQAK"/>
<dbReference type="OrthoDB" id="10250354at2759"/>
<dbReference type="InterPro" id="IPR036249">
    <property type="entry name" value="Thioredoxin-like_sf"/>
</dbReference>
<dbReference type="SMART" id="SM00271">
    <property type="entry name" value="DnaJ"/>
    <property type="match status" value="1"/>
</dbReference>
<dbReference type="Pfam" id="PF00226">
    <property type="entry name" value="DnaJ"/>
    <property type="match status" value="1"/>
</dbReference>
<proteinExistence type="predicted"/>
<evidence type="ECO:0000256" key="7">
    <source>
        <dbReference type="SAM" id="Phobius"/>
    </source>
</evidence>
<accession>A0A0G4GDR9</accession>
<dbReference type="GO" id="GO:0005788">
    <property type="term" value="C:endoplasmic reticulum lumen"/>
    <property type="evidence" value="ECO:0007669"/>
    <property type="project" value="TreeGrafter"/>
</dbReference>
<dbReference type="AlphaFoldDB" id="A0A0G4GDR9"/>
<evidence type="ECO:0000256" key="6">
    <source>
        <dbReference type="ARBA" id="ARBA00035043"/>
    </source>
</evidence>
<feature type="transmembrane region" description="Helical" evidence="7">
    <location>
        <begin position="23"/>
        <end position="42"/>
    </location>
</feature>
<dbReference type="InParanoid" id="A0A0G4GDR9"/>
<name>A0A0G4GDR9_VITBC</name>
<dbReference type="PhylomeDB" id="A0A0G4GDR9"/>
<reference evidence="9 10" key="1">
    <citation type="submission" date="2014-11" db="EMBL/GenBank/DDBJ databases">
        <authorList>
            <person name="Zhu J."/>
            <person name="Qi W."/>
            <person name="Song R."/>
        </authorList>
    </citation>
    <scope>NUCLEOTIDE SEQUENCE [LARGE SCALE GENOMIC DNA]</scope>
</reference>
<evidence type="ECO:0000256" key="4">
    <source>
        <dbReference type="ARBA" id="ARBA00023006"/>
    </source>
</evidence>
<dbReference type="STRING" id="1169540.A0A0G4GDR9"/>
<evidence type="ECO:0000259" key="8">
    <source>
        <dbReference type="PROSITE" id="PS50076"/>
    </source>
</evidence>
<dbReference type="SUPFAM" id="SSF46565">
    <property type="entry name" value="Chaperone J-domain"/>
    <property type="match status" value="1"/>
</dbReference>
<feature type="domain" description="J" evidence="8">
    <location>
        <begin position="51"/>
        <end position="116"/>
    </location>
</feature>
<dbReference type="GO" id="GO:0051787">
    <property type="term" value="F:misfolded protein binding"/>
    <property type="evidence" value="ECO:0007669"/>
    <property type="project" value="TreeGrafter"/>
</dbReference>
<dbReference type="GO" id="GO:0015035">
    <property type="term" value="F:protein-disulfide reductase activity"/>
    <property type="evidence" value="ECO:0007669"/>
    <property type="project" value="TreeGrafter"/>
</dbReference>
<dbReference type="GO" id="GO:0005789">
    <property type="term" value="C:endoplasmic reticulum membrane"/>
    <property type="evidence" value="ECO:0007669"/>
    <property type="project" value="UniProtKB-SubCell"/>
</dbReference>
<dbReference type="Proteomes" id="UP000041254">
    <property type="component" value="Unassembled WGS sequence"/>
</dbReference>
<dbReference type="SUPFAM" id="SSF52833">
    <property type="entry name" value="Thioredoxin-like"/>
    <property type="match status" value="2"/>
</dbReference>
<dbReference type="InterPro" id="IPR018253">
    <property type="entry name" value="DnaJ_domain_CS"/>
</dbReference>
<keyword evidence="7" id="KW-0472">Membrane</keyword>
<dbReference type="GO" id="GO:0016671">
    <property type="term" value="F:oxidoreductase activity, acting on a sulfur group of donors, disulfide as acceptor"/>
    <property type="evidence" value="ECO:0007669"/>
    <property type="project" value="TreeGrafter"/>
</dbReference>
<dbReference type="GO" id="GO:0006914">
    <property type="term" value="P:autophagy"/>
    <property type="evidence" value="ECO:0007669"/>
    <property type="project" value="UniProtKB-KW"/>
</dbReference>
<dbReference type="InterPro" id="IPR052460">
    <property type="entry name" value="ER_disulfide_reductase"/>
</dbReference>
<dbReference type="InterPro" id="IPR036869">
    <property type="entry name" value="J_dom_sf"/>
</dbReference>
<evidence type="ECO:0000313" key="9">
    <source>
        <dbReference type="EMBL" id="CEM27509.1"/>
    </source>
</evidence>
<dbReference type="Gene3D" id="1.10.287.110">
    <property type="entry name" value="DnaJ domain"/>
    <property type="match status" value="1"/>
</dbReference>
<dbReference type="PROSITE" id="PS50076">
    <property type="entry name" value="DNAJ_2"/>
    <property type="match status" value="1"/>
</dbReference>
<dbReference type="PROSITE" id="PS00194">
    <property type="entry name" value="THIOREDOXIN_1"/>
    <property type="match status" value="1"/>
</dbReference>
<evidence type="ECO:0000256" key="2">
    <source>
        <dbReference type="ARBA" id="ARBA00020920"/>
    </source>
</evidence>
<dbReference type="InterPro" id="IPR017937">
    <property type="entry name" value="Thioredoxin_CS"/>
</dbReference>
<dbReference type="Pfam" id="PF00085">
    <property type="entry name" value="Thioredoxin"/>
    <property type="match status" value="2"/>
</dbReference>
<evidence type="ECO:0000256" key="3">
    <source>
        <dbReference type="ARBA" id="ARBA00020921"/>
    </source>
</evidence>
<evidence type="ECO:0000256" key="1">
    <source>
        <dbReference type="ARBA" id="ARBA00004163"/>
    </source>
</evidence>
<dbReference type="PANTHER" id="PTHR44340:SF1">
    <property type="entry name" value="DNAJ HOMOLOG SUBFAMILY C MEMBER 10"/>
    <property type="match status" value="1"/>
</dbReference>
<dbReference type="InterPro" id="IPR001623">
    <property type="entry name" value="DnaJ_domain"/>
</dbReference>
<dbReference type="PRINTS" id="PR00625">
    <property type="entry name" value="JDOMAIN"/>
</dbReference>
<evidence type="ECO:0000256" key="5">
    <source>
        <dbReference type="ARBA" id="ARBA00035002"/>
    </source>
</evidence>
<protein>
    <recommendedName>
        <fullName evidence="2">DnaJ homolog subfamily C member 10</fullName>
    </recommendedName>
    <alternativeName>
        <fullName evidence="3">DnaJ homolog subfamily C member 16</fullName>
    </alternativeName>
    <alternativeName>
        <fullName evidence="6">Endoplasmic reticulum DNA J domain-containing protein 8</fullName>
    </alternativeName>
</protein>
<dbReference type="CDD" id="cd06257">
    <property type="entry name" value="DnaJ"/>
    <property type="match status" value="1"/>
</dbReference>
<evidence type="ECO:0000313" key="10">
    <source>
        <dbReference type="Proteomes" id="UP000041254"/>
    </source>
</evidence>
<dbReference type="VEuPathDB" id="CryptoDB:Vbra_17492"/>
<dbReference type="CDD" id="cd02961">
    <property type="entry name" value="PDI_a_family"/>
    <property type="match status" value="1"/>
</dbReference>
<dbReference type="Gene3D" id="3.40.30.10">
    <property type="entry name" value="Glutaredoxin"/>
    <property type="match status" value="2"/>
</dbReference>
<sequence length="400" mass="44971">METADRSLRSDSGRPCHRRPRRLFSAAGAALVIIQCACHVVFGDASYAGWSFYDLLQIDRSAESSHIKKQFRRLSLEYHPDQYDGPGDSTALFRDIKEAYETLKDPAKRRLYDSYGGDQVMYQSMVEYFEELQRHNVVELYAYKPSVAILYSGNIDNIVANSPHIWLVTFYHSNCGGCRSAVTEMVRAGELANKTGNVRVGAVNCAYNMRTCHRFDIRHYGEIQIFPPNQDPSLGDHEEYNGPVVASRMLSAAEQLGASAVVQGLSPHALMQRIQMAPRSTSSKAPVVSLWLVDYYRPGCPPCEQIKSSIRRLSMELQGVAKVATVNCGEERCHSVPHYPYFQLIVQREGQVPEKHVIDFDVDGHPGGLALKVAGMVFKHVIGLRWEEPTRAKRSDKDEL</sequence>
<dbReference type="PROSITE" id="PS00636">
    <property type="entry name" value="DNAJ_1"/>
    <property type="match status" value="1"/>
</dbReference>
<keyword evidence="7" id="KW-1133">Transmembrane helix</keyword>
<keyword evidence="10" id="KW-1185">Reference proteome</keyword>
<keyword evidence="7" id="KW-0812">Transmembrane</keyword>
<dbReference type="InterPro" id="IPR013766">
    <property type="entry name" value="Thioredoxin_domain"/>
</dbReference>
<organism evidence="9 10">
    <name type="scientific">Vitrella brassicaformis (strain CCMP3155)</name>
    <dbReference type="NCBI Taxonomy" id="1169540"/>
    <lineage>
        <taxon>Eukaryota</taxon>
        <taxon>Sar</taxon>
        <taxon>Alveolata</taxon>
        <taxon>Colpodellida</taxon>
        <taxon>Vitrellaceae</taxon>
        <taxon>Vitrella</taxon>
    </lineage>
</organism>
<dbReference type="GO" id="GO:0036498">
    <property type="term" value="P:IRE1-mediated unfolded protein response"/>
    <property type="evidence" value="ECO:0007669"/>
    <property type="project" value="TreeGrafter"/>
</dbReference>
<gene>
    <name evidence="9" type="ORF">Vbra_17492</name>
</gene>